<protein>
    <submittedName>
        <fullName evidence="1">Smalltalk protein</fullName>
    </submittedName>
</protein>
<evidence type="ECO:0000313" key="2">
    <source>
        <dbReference type="Proteomes" id="UP001185704"/>
    </source>
</evidence>
<sequence length="27" mass="2817">MWHKVLKVVIAVATAILGALGVNAMNP</sequence>
<evidence type="ECO:0000313" key="1">
    <source>
        <dbReference type="EMBL" id="MDV6163479.1"/>
    </source>
</evidence>
<name>A0ABU4A548_9BACE</name>
<accession>A0ABU4A548</accession>
<proteinExistence type="predicted"/>
<dbReference type="InterPro" id="IPR045505">
    <property type="entry name" value="DUF6486"/>
</dbReference>
<dbReference type="Proteomes" id="UP001185704">
    <property type="component" value="Unassembled WGS sequence"/>
</dbReference>
<comment type="caution">
    <text evidence="1">The sequence shown here is derived from an EMBL/GenBank/DDBJ whole genome shotgun (WGS) entry which is preliminary data.</text>
</comment>
<dbReference type="RefSeq" id="WP_317467110.1">
    <property type="nucleotide sequence ID" value="NZ_CP192717.1"/>
</dbReference>
<organism evidence="1 2">
    <name type="scientific">Bacteroides hominis</name>
    <dbReference type="NCBI Taxonomy" id="2763023"/>
    <lineage>
        <taxon>Bacteria</taxon>
        <taxon>Pseudomonadati</taxon>
        <taxon>Bacteroidota</taxon>
        <taxon>Bacteroidia</taxon>
        <taxon>Bacteroidales</taxon>
        <taxon>Bacteroidaceae</taxon>
        <taxon>Bacteroides</taxon>
    </lineage>
</organism>
<dbReference type="EMBL" id="JAWLJK010000003">
    <property type="protein sequence ID" value="MDV6163479.1"/>
    <property type="molecule type" value="Genomic_DNA"/>
</dbReference>
<gene>
    <name evidence="1" type="ORF">R3O81_05275</name>
</gene>
<keyword evidence="2" id="KW-1185">Reference proteome</keyword>
<dbReference type="NCBIfam" id="NF033879">
    <property type="entry name" value="smalltalk"/>
    <property type="match status" value="1"/>
</dbReference>
<reference evidence="1" key="1">
    <citation type="submission" date="2023-09" db="EMBL/GenBank/DDBJ databases">
        <title>Upregulation of the cfiA carbapenemase gene in a Bacteroides hominis strain by the novel integrative and conjugative element Tn7563.</title>
        <authorList>
            <person name="Stubhaug T."/>
            <person name="Zecic N."/>
            <person name="Skaare D."/>
        </authorList>
    </citation>
    <scope>NUCLEOTIDE SEQUENCE [LARGE SCALE GENOMIC DNA]</scope>
    <source>
        <strain evidence="1">Tbg-245</strain>
    </source>
</reference>
<dbReference type="Pfam" id="PF20096">
    <property type="entry name" value="DUF6486"/>
    <property type="match status" value="1"/>
</dbReference>